<dbReference type="Gene3D" id="3.10.450.50">
    <property type="match status" value="1"/>
</dbReference>
<proteinExistence type="predicted"/>
<dbReference type="OrthoDB" id="9791198at2"/>
<accession>A0A290Q965</accession>
<evidence type="ECO:0000313" key="2">
    <source>
        <dbReference type="Proteomes" id="UP000217265"/>
    </source>
</evidence>
<name>A0A290Q965_9BACT</name>
<dbReference type="InterPro" id="IPR024507">
    <property type="entry name" value="AtzH-like"/>
</dbReference>
<dbReference type="EMBL" id="CP023344">
    <property type="protein sequence ID" value="ATC65054.1"/>
    <property type="molecule type" value="Genomic_DNA"/>
</dbReference>
<dbReference type="InterPro" id="IPR025148">
    <property type="entry name" value="AtzG-like"/>
</dbReference>
<dbReference type="Proteomes" id="UP000217265">
    <property type="component" value="Chromosome"/>
</dbReference>
<dbReference type="SUPFAM" id="SSF54427">
    <property type="entry name" value="NTF2-like"/>
    <property type="match status" value="1"/>
</dbReference>
<dbReference type="Pfam" id="PF13318">
    <property type="entry name" value="AtzG-like"/>
    <property type="match status" value="1"/>
</dbReference>
<dbReference type="InterPro" id="IPR032710">
    <property type="entry name" value="NTF2-like_dom_sf"/>
</dbReference>
<organism evidence="1 2">
    <name type="scientific">Nibricoccus aquaticus</name>
    <dbReference type="NCBI Taxonomy" id="2576891"/>
    <lineage>
        <taxon>Bacteria</taxon>
        <taxon>Pseudomonadati</taxon>
        <taxon>Verrucomicrobiota</taxon>
        <taxon>Opitutia</taxon>
        <taxon>Opitutales</taxon>
        <taxon>Opitutaceae</taxon>
        <taxon>Nibricoccus</taxon>
    </lineage>
</organism>
<evidence type="ECO:0000313" key="1">
    <source>
        <dbReference type="EMBL" id="ATC65054.1"/>
    </source>
</evidence>
<dbReference type="Pfam" id="PF11533">
    <property type="entry name" value="AtzH-like"/>
    <property type="match status" value="1"/>
</dbReference>
<protein>
    <recommendedName>
        <fullName evidence="3">DUF4440 domain-containing protein</fullName>
    </recommendedName>
</protein>
<reference evidence="1 2" key="1">
    <citation type="submission" date="2017-09" db="EMBL/GenBank/DDBJ databases">
        <title>Complete genome sequence of Verrucomicrobial strain HZ-65, isolated from freshwater.</title>
        <authorList>
            <person name="Choi A."/>
        </authorList>
    </citation>
    <scope>NUCLEOTIDE SEQUENCE [LARGE SCALE GENOMIC DNA]</scope>
    <source>
        <strain evidence="1 2">HZ-65</strain>
    </source>
</reference>
<sequence>MPLPFNDPTVIAEVTAQFEAYERALLSNDVDALTGFFWDSPHAIRFGVNEHLYGAEAIAEFRKNRVINFRDRTPLRTTVQAFGTDTAVTQYEYSVVFAGQLRHGRQTQVWIRVPDTGWRIASAHVSNTPPASSWPGYIDQMAAALHLPLSAAQREGIALNLDRTAAIAAPLLAFALPDDLEPAHVFTP</sequence>
<keyword evidence="2" id="KW-1185">Reference proteome</keyword>
<dbReference type="AlphaFoldDB" id="A0A290Q965"/>
<evidence type="ECO:0008006" key="3">
    <source>
        <dbReference type="Google" id="ProtNLM"/>
    </source>
</evidence>
<dbReference type="RefSeq" id="WP_096056685.1">
    <property type="nucleotide sequence ID" value="NZ_CP023344.1"/>
</dbReference>
<gene>
    <name evidence="1" type="ORF">CMV30_14400</name>
</gene>
<dbReference type="KEGG" id="vbh:CMV30_14400"/>